<protein>
    <recommendedName>
        <fullName evidence="1">Ig-like domain-containing protein</fullName>
    </recommendedName>
</protein>
<feature type="non-terminal residue" evidence="2">
    <location>
        <position position="1"/>
    </location>
</feature>
<proteinExistence type="predicted"/>
<organism evidence="2 3">
    <name type="scientific">Spheniscus mendiculus</name>
    <name type="common">Galapagos penguin</name>
    <dbReference type="NCBI Taxonomy" id="156760"/>
    <lineage>
        <taxon>Eukaryota</taxon>
        <taxon>Metazoa</taxon>
        <taxon>Chordata</taxon>
        <taxon>Craniata</taxon>
        <taxon>Vertebrata</taxon>
        <taxon>Euteleostomi</taxon>
        <taxon>Archelosauria</taxon>
        <taxon>Archosauria</taxon>
        <taxon>Dinosauria</taxon>
        <taxon>Saurischia</taxon>
        <taxon>Theropoda</taxon>
        <taxon>Coelurosauria</taxon>
        <taxon>Aves</taxon>
        <taxon>Neognathae</taxon>
        <taxon>Neoaves</taxon>
        <taxon>Aequornithes</taxon>
        <taxon>Sphenisciformes</taxon>
        <taxon>Spheniscidae</taxon>
        <taxon>Spheniscus</taxon>
    </lineage>
</organism>
<evidence type="ECO:0000259" key="1">
    <source>
        <dbReference type="PROSITE" id="PS50835"/>
    </source>
</evidence>
<gene>
    <name evidence="2" type="ORF">FQV24_0002665</name>
</gene>
<dbReference type="PROSITE" id="PS50835">
    <property type="entry name" value="IG_LIKE"/>
    <property type="match status" value="1"/>
</dbReference>
<comment type="caution">
    <text evidence="2">The sequence shown here is derived from an EMBL/GenBank/DDBJ whole genome shotgun (WGS) entry which is preliminary data.</text>
</comment>
<dbReference type="EMBL" id="VUKU01014609">
    <property type="protein sequence ID" value="KAF1430604.1"/>
    <property type="molecule type" value="Genomic_DNA"/>
</dbReference>
<dbReference type="SUPFAM" id="SSF48726">
    <property type="entry name" value="Immunoglobulin"/>
    <property type="match status" value="1"/>
</dbReference>
<evidence type="ECO:0000313" key="2">
    <source>
        <dbReference type="EMBL" id="KAF1430604.1"/>
    </source>
</evidence>
<reference evidence="2 3" key="1">
    <citation type="journal article" date="2019" name="Gigascience">
        <title>High-coverage genomes to elucidate the evolution of penguins.</title>
        <authorList>
            <person name="Pan H."/>
            <person name="Cole T.L."/>
            <person name="Bi X."/>
            <person name="Fang M."/>
            <person name="Zhou C."/>
            <person name="Yang Z."/>
            <person name="Ksepka D.T."/>
            <person name="Hart T."/>
            <person name="Bouzat J.L."/>
            <person name="Argilla L.S."/>
            <person name="Bertelsen M.F."/>
            <person name="Boersma P.D."/>
            <person name="Bost C.A."/>
            <person name="Cherel Y."/>
            <person name="Dann P."/>
            <person name="Fiddaman S.R."/>
            <person name="Howard P."/>
            <person name="Labuschagne K."/>
            <person name="Mattern T."/>
            <person name="Miller G."/>
            <person name="Parker P."/>
            <person name="Phillips R.A."/>
            <person name="Quillfeldt P."/>
            <person name="Ryan P.G."/>
            <person name="Taylor H."/>
            <person name="Thompson D.R."/>
            <person name="Young M.J."/>
            <person name="Ellegaard M.R."/>
            <person name="Gilbert M.T.P."/>
            <person name="Sinding M.S."/>
            <person name="Pacheco G."/>
            <person name="Shepherd L.D."/>
            <person name="Tennyson A.J.D."/>
            <person name="Grosser S."/>
            <person name="Kay E."/>
            <person name="Nupen L.J."/>
            <person name="Ellenberg U."/>
            <person name="Houston D.M."/>
            <person name="Reeve A.H."/>
            <person name="Johnson K."/>
            <person name="Masello J.F."/>
            <person name="Stracke T."/>
            <person name="McKinlay B."/>
            <person name="Borboroglu P.G."/>
            <person name="Zhang D.X."/>
            <person name="Zhang G."/>
        </authorList>
    </citation>
    <scope>NUCLEOTIDE SEQUENCE [LARGE SCALE GENOMIC DNA]</scope>
    <source>
        <strain evidence="2">GAPE 212</strain>
    </source>
</reference>
<dbReference type="AlphaFoldDB" id="A0A8J4IEM3"/>
<dbReference type="Proteomes" id="UP000785099">
    <property type="component" value="Unassembled WGS sequence"/>
</dbReference>
<evidence type="ECO:0000313" key="3">
    <source>
        <dbReference type="Proteomes" id="UP000785099"/>
    </source>
</evidence>
<dbReference type="Pfam" id="PF13927">
    <property type="entry name" value="Ig_3"/>
    <property type="match status" value="1"/>
</dbReference>
<dbReference type="Gene3D" id="2.60.40.10">
    <property type="entry name" value="Immunoglobulins"/>
    <property type="match status" value="1"/>
</dbReference>
<dbReference type="InterPro" id="IPR036179">
    <property type="entry name" value="Ig-like_dom_sf"/>
</dbReference>
<name>A0A8J4IEM3_SPHME</name>
<feature type="domain" description="Ig-like" evidence="1">
    <location>
        <begin position="16"/>
        <end position="89"/>
    </location>
</feature>
<feature type="non-terminal residue" evidence="2">
    <location>
        <position position="89"/>
    </location>
</feature>
<keyword evidence="3" id="KW-1185">Reference proteome</keyword>
<dbReference type="InterPro" id="IPR013783">
    <property type="entry name" value="Ig-like_fold"/>
</dbReference>
<accession>A0A8J4IEM3</accession>
<dbReference type="InterPro" id="IPR007110">
    <property type="entry name" value="Ig-like_dom"/>
</dbReference>
<sequence length="89" mass="9865">IFFSFAAVTPSIQGPVSEGSHLLLICSLTHPWGHERFQWKHLDSAPTNSKLAVTTSRNLEGHRSQTGRTLEIPQVSQKDTGTWECSVYG</sequence>